<comment type="caution">
    <text evidence="1">The sequence shown here is derived from an EMBL/GenBank/DDBJ whole genome shotgun (WGS) entry which is preliminary data.</text>
</comment>
<gene>
    <name evidence="1" type="ORF">CEXT_725881</name>
</gene>
<sequence>MTTSSAARRLLSALLDTLKSRDKLLMLHPDLDEETHKPKEFVFVNVRHSFNTHRLNFDIIPRLFVSEKENELEYWMVELIQYNVARYPEKDVV</sequence>
<dbReference type="EMBL" id="BPLR01018189">
    <property type="protein sequence ID" value="GIY97608.1"/>
    <property type="molecule type" value="Genomic_DNA"/>
</dbReference>
<dbReference type="Proteomes" id="UP001054945">
    <property type="component" value="Unassembled WGS sequence"/>
</dbReference>
<evidence type="ECO:0000313" key="2">
    <source>
        <dbReference type="Proteomes" id="UP001054945"/>
    </source>
</evidence>
<keyword evidence="2" id="KW-1185">Reference proteome</keyword>
<name>A0AAV4XV39_CAEEX</name>
<proteinExistence type="predicted"/>
<dbReference type="AlphaFoldDB" id="A0AAV4XV39"/>
<organism evidence="1 2">
    <name type="scientific">Caerostris extrusa</name>
    <name type="common">Bark spider</name>
    <name type="synonym">Caerostris bankana</name>
    <dbReference type="NCBI Taxonomy" id="172846"/>
    <lineage>
        <taxon>Eukaryota</taxon>
        <taxon>Metazoa</taxon>
        <taxon>Ecdysozoa</taxon>
        <taxon>Arthropoda</taxon>
        <taxon>Chelicerata</taxon>
        <taxon>Arachnida</taxon>
        <taxon>Araneae</taxon>
        <taxon>Araneomorphae</taxon>
        <taxon>Entelegynae</taxon>
        <taxon>Araneoidea</taxon>
        <taxon>Araneidae</taxon>
        <taxon>Caerostris</taxon>
    </lineage>
</organism>
<evidence type="ECO:0000313" key="1">
    <source>
        <dbReference type="EMBL" id="GIY97608.1"/>
    </source>
</evidence>
<protein>
    <submittedName>
        <fullName evidence="1">Uncharacterized protein</fullName>
    </submittedName>
</protein>
<reference evidence="1 2" key="1">
    <citation type="submission" date="2021-06" db="EMBL/GenBank/DDBJ databases">
        <title>Caerostris extrusa draft genome.</title>
        <authorList>
            <person name="Kono N."/>
            <person name="Arakawa K."/>
        </authorList>
    </citation>
    <scope>NUCLEOTIDE SEQUENCE [LARGE SCALE GENOMIC DNA]</scope>
</reference>
<accession>A0AAV4XV39</accession>